<evidence type="ECO:0000313" key="4">
    <source>
        <dbReference type="Proteomes" id="UP001148312"/>
    </source>
</evidence>
<dbReference type="PANTHER" id="PTHR43991">
    <property type="entry name" value="WD REPEAT PROTEIN (AFU_ORTHOLOGUE AFUA_8G05640)-RELATED"/>
    <property type="match status" value="1"/>
</dbReference>
<feature type="region of interest" description="Disordered" evidence="1">
    <location>
        <begin position="129"/>
        <end position="149"/>
    </location>
</feature>
<dbReference type="PANTHER" id="PTHR43991:SF9">
    <property type="entry name" value="DUF2415 DOMAIN-CONTAINING PROTEIN"/>
    <property type="match status" value="1"/>
</dbReference>
<feature type="region of interest" description="Disordered" evidence="1">
    <location>
        <begin position="456"/>
        <end position="562"/>
    </location>
</feature>
<proteinExistence type="predicted"/>
<evidence type="ECO:0000313" key="3">
    <source>
        <dbReference type="EMBL" id="KAJ5485130.1"/>
    </source>
</evidence>
<dbReference type="SUPFAM" id="SSF50978">
    <property type="entry name" value="WD40 repeat-like"/>
    <property type="match status" value="1"/>
</dbReference>
<dbReference type="AlphaFoldDB" id="A0A9X0BUZ6"/>
<dbReference type="GeneID" id="81624969"/>
<name>A0A9X0BUZ6_9EURO</name>
<dbReference type="Proteomes" id="UP001148312">
    <property type="component" value="Unassembled WGS sequence"/>
</dbReference>
<feature type="compositionally biased region" description="Polar residues" evidence="1">
    <location>
        <begin position="496"/>
        <end position="522"/>
    </location>
</feature>
<dbReference type="InterPro" id="IPR019417">
    <property type="entry name" value="DUF2415"/>
</dbReference>
<evidence type="ECO:0000259" key="2">
    <source>
        <dbReference type="Pfam" id="PF10313"/>
    </source>
</evidence>
<reference evidence="3" key="2">
    <citation type="journal article" date="2023" name="IMA Fungus">
        <title>Comparative genomic study of the Penicillium genus elucidates a diverse pangenome and 15 lateral gene transfer events.</title>
        <authorList>
            <person name="Petersen C."/>
            <person name="Sorensen T."/>
            <person name="Nielsen M.R."/>
            <person name="Sondergaard T.E."/>
            <person name="Sorensen J.L."/>
            <person name="Fitzpatrick D.A."/>
            <person name="Frisvad J.C."/>
            <person name="Nielsen K.L."/>
        </authorList>
    </citation>
    <scope>NUCLEOTIDE SEQUENCE</scope>
    <source>
        <strain evidence="3">IBT 30728</strain>
    </source>
</reference>
<evidence type="ECO:0000256" key="1">
    <source>
        <dbReference type="SAM" id="MobiDB-lite"/>
    </source>
</evidence>
<gene>
    <name evidence="3" type="ORF">N7539_005118</name>
</gene>
<dbReference type="EMBL" id="JAPWDQ010000005">
    <property type="protein sequence ID" value="KAJ5485130.1"/>
    <property type="molecule type" value="Genomic_DNA"/>
</dbReference>
<feature type="domain" description="DUF2415" evidence="2">
    <location>
        <begin position="334"/>
        <end position="374"/>
    </location>
</feature>
<feature type="compositionally biased region" description="Basic and acidic residues" evidence="1">
    <location>
        <begin position="456"/>
        <end position="468"/>
    </location>
</feature>
<dbReference type="InterPro" id="IPR036322">
    <property type="entry name" value="WD40_repeat_dom_sf"/>
</dbReference>
<organism evidence="3 4">
    <name type="scientific">Penicillium diatomitis</name>
    <dbReference type="NCBI Taxonomy" id="2819901"/>
    <lineage>
        <taxon>Eukaryota</taxon>
        <taxon>Fungi</taxon>
        <taxon>Dikarya</taxon>
        <taxon>Ascomycota</taxon>
        <taxon>Pezizomycotina</taxon>
        <taxon>Eurotiomycetes</taxon>
        <taxon>Eurotiomycetidae</taxon>
        <taxon>Eurotiales</taxon>
        <taxon>Aspergillaceae</taxon>
        <taxon>Penicillium</taxon>
    </lineage>
</organism>
<dbReference type="Gene3D" id="2.130.10.10">
    <property type="entry name" value="YVTN repeat-like/Quinoprotein amine dehydrogenase"/>
    <property type="match status" value="1"/>
</dbReference>
<feature type="compositionally biased region" description="Polar residues" evidence="1">
    <location>
        <begin position="477"/>
        <end position="487"/>
    </location>
</feature>
<sequence length="763" mass="85132">MTSDSTLYRPTESLILPSKRRFIPFRIPNFHTQLRHYISTADPDRIYVVVERVVYAIHISTQKRESLAVIPFEPRCLAAGYGWIAVGGPEQGECAFIRTNDGDGQLHGQSNSHSASEVDSALPLDFENLPGLPSPDGTDSEATSSRPAPQRALPEFELHKFGGSIVNSVTIHQFPGDREGIASEDVMVVSNNDRTVTLYSLTRAKVLKVLHHSTCMNYAILSPDHTVLTAVGDENRIYFYNVARDWSSLTTIESGAKMTGWDLELLRCVEISIGSRPDDACCFTVAFSQSSHLCAVGSQSGFVTVLDMDRVRDLKDDEPVVNQFRSSRSYIEGGAVRCMTFAPEPWDLLVWLEGHGRAGVADVRQSFLRRQILVLDANDPELEEVRTVPILPNFDDSTSDDDLEVSARLGFDAEEVSNTRDGDSHGRLSARENLIGDLTARERLIMQFLNTARWNAREETGSNDRGEATSRVPSHPPHSSQSRNYSATEELGNGHRYTSTSRQTDILGAPQSSHYSRPSTAYISPRSGRRSSIVLSQSSGSPELDVPSHESRNHGSGLGWNSSRLDLHGDTVNRFAADSDYVLREMEGRGMPAPQPPEPLTPISIDIRRTRPPRSSSIPRPVERAQARQISGADSRPENSRPLNYDMRTNLATERLRRQRQIANEMHNRAIMERGHREQRMRQQTLGFEQNHSPRWIRNIINDLPDRSFVHGIHGPGAEEPDATAGVGWGADGRTLYIATLEGIFEFQLNTHDRKTFPAFSFR</sequence>
<reference evidence="3" key="1">
    <citation type="submission" date="2022-12" db="EMBL/GenBank/DDBJ databases">
        <authorList>
            <person name="Petersen C."/>
        </authorList>
    </citation>
    <scope>NUCLEOTIDE SEQUENCE</scope>
    <source>
        <strain evidence="3">IBT 30728</strain>
    </source>
</reference>
<dbReference type="InterPro" id="IPR015943">
    <property type="entry name" value="WD40/YVTN_repeat-like_dom_sf"/>
</dbReference>
<dbReference type="Pfam" id="PF10313">
    <property type="entry name" value="DUF2415"/>
    <property type="match status" value="1"/>
</dbReference>
<protein>
    <recommendedName>
        <fullName evidence="2">DUF2415 domain-containing protein</fullName>
    </recommendedName>
</protein>
<dbReference type="RefSeq" id="XP_056789914.1">
    <property type="nucleotide sequence ID" value="XM_056934720.1"/>
</dbReference>
<keyword evidence="4" id="KW-1185">Reference proteome</keyword>
<feature type="region of interest" description="Disordered" evidence="1">
    <location>
        <begin position="587"/>
        <end position="645"/>
    </location>
</feature>
<accession>A0A9X0BUZ6</accession>
<comment type="caution">
    <text evidence="3">The sequence shown here is derived from an EMBL/GenBank/DDBJ whole genome shotgun (WGS) entry which is preliminary data.</text>
</comment>